<feature type="transmembrane region" description="Helical" evidence="8">
    <location>
        <begin position="21"/>
        <end position="39"/>
    </location>
</feature>
<keyword evidence="6 8" id="KW-1133">Transmembrane helix</keyword>
<dbReference type="PROSITE" id="PS51012">
    <property type="entry name" value="ABC_TM2"/>
    <property type="match status" value="1"/>
</dbReference>
<keyword evidence="3" id="KW-0813">Transport</keyword>
<sequence length="381" mass="42401">MNEILVLVKKNLKLIFDSPKALMQLLVPVLVILVFMKLYTVSQGAIRVGIIDNDNSKVSSQVIENVKNMTQVDIVTIKDEKDIKEKLTQNDIILAISIPKGFENDIMSGDITGAEIYSSKANSFTDSLKGVLDFQTKNISDLGKAASGDKDKFYKMLEEYKNGSVKIEKTPLKDKGDGLAVTEASIGFMIYYMMLRSIMISGLTIKEKKENTYSRIFVAPVSTIKYTFANILSNVIFLALQVVIILVSLKYVFNIETGVDLLPMFLLLIMISIVTVAFGMLCIALFNESQSFSTFTSLIVTATAMFSGCFVPAKLLPDTVQKVSFFTPQRWVIDGIQKLQNGNSLSDIRLNFAVLLLFSVAFLLIAAYRMRHSQKAMNSMT</sequence>
<dbReference type="Gene3D" id="3.40.1710.10">
    <property type="entry name" value="abc type-2 transporter like domain"/>
    <property type="match status" value="1"/>
</dbReference>
<dbReference type="InterPro" id="IPR013525">
    <property type="entry name" value="ABC2_TM"/>
</dbReference>
<organism evidence="10 11">
    <name type="scientific">Clostridium fungisolvens</name>
    <dbReference type="NCBI Taxonomy" id="1604897"/>
    <lineage>
        <taxon>Bacteria</taxon>
        <taxon>Bacillati</taxon>
        <taxon>Bacillota</taxon>
        <taxon>Clostridia</taxon>
        <taxon>Eubacteriales</taxon>
        <taxon>Clostridiaceae</taxon>
        <taxon>Clostridium</taxon>
    </lineage>
</organism>
<dbReference type="PANTHER" id="PTHR30294:SF45">
    <property type="entry name" value="LINEARMYCIN RESISTANCE PERMEASE PROTEIN LNRN"/>
    <property type="match status" value="1"/>
</dbReference>
<dbReference type="EMBL" id="BLZR01000001">
    <property type="protein sequence ID" value="GFP77693.1"/>
    <property type="molecule type" value="Genomic_DNA"/>
</dbReference>
<dbReference type="InterPro" id="IPR047817">
    <property type="entry name" value="ABC2_TM_bact-type"/>
</dbReference>
<dbReference type="GO" id="GO:0140359">
    <property type="term" value="F:ABC-type transporter activity"/>
    <property type="evidence" value="ECO:0007669"/>
    <property type="project" value="InterPro"/>
</dbReference>
<evidence type="ECO:0000256" key="2">
    <source>
        <dbReference type="ARBA" id="ARBA00007783"/>
    </source>
</evidence>
<keyword evidence="5 8" id="KW-0812">Transmembrane</keyword>
<evidence type="ECO:0000256" key="1">
    <source>
        <dbReference type="ARBA" id="ARBA00004651"/>
    </source>
</evidence>
<evidence type="ECO:0000256" key="3">
    <source>
        <dbReference type="ARBA" id="ARBA00022448"/>
    </source>
</evidence>
<keyword evidence="4" id="KW-1003">Cell membrane</keyword>
<evidence type="ECO:0000259" key="9">
    <source>
        <dbReference type="PROSITE" id="PS51012"/>
    </source>
</evidence>
<evidence type="ECO:0000256" key="5">
    <source>
        <dbReference type="ARBA" id="ARBA00022692"/>
    </source>
</evidence>
<feature type="transmembrane region" description="Helical" evidence="8">
    <location>
        <begin position="348"/>
        <end position="368"/>
    </location>
</feature>
<comment type="similarity">
    <text evidence="2">Belongs to the ABC-2 integral membrane protein family.</text>
</comment>
<feature type="transmembrane region" description="Helical" evidence="8">
    <location>
        <begin position="226"/>
        <end position="249"/>
    </location>
</feature>
<evidence type="ECO:0000256" key="6">
    <source>
        <dbReference type="ARBA" id="ARBA00022989"/>
    </source>
</evidence>
<evidence type="ECO:0000256" key="8">
    <source>
        <dbReference type="SAM" id="Phobius"/>
    </source>
</evidence>
<proteinExistence type="inferred from homology"/>
<feature type="domain" description="ABC transmembrane type-2" evidence="9">
    <location>
        <begin position="150"/>
        <end position="373"/>
    </location>
</feature>
<reference evidence="10 11" key="1">
    <citation type="submission" date="2020-07" db="EMBL/GenBank/DDBJ databases">
        <title>A new beta-1,3-glucan-decomposing anaerobic bacterium isolated from anoxic soil subjected to biological soil disinfestation.</title>
        <authorList>
            <person name="Ueki A."/>
            <person name="Tonouchi A."/>
        </authorList>
    </citation>
    <scope>NUCLEOTIDE SEQUENCE [LARGE SCALE GENOMIC DNA]</scope>
    <source>
        <strain evidence="10 11">TW1</strain>
    </source>
</reference>
<protein>
    <submittedName>
        <fullName evidence="10">Linearmycin resistance permease protein LnrN</fullName>
    </submittedName>
</protein>
<evidence type="ECO:0000313" key="10">
    <source>
        <dbReference type="EMBL" id="GFP77693.1"/>
    </source>
</evidence>
<dbReference type="Proteomes" id="UP000580568">
    <property type="component" value="Unassembled WGS sequence"/>
</dbReference>
<dbReference type="GO" id="GO:0005886">
    <property type="term" value="C:plasma membrane"/>
    <property type="evidence" value="ECO:0007669"/>
    <property type="project" value="UniProtKB-SubCell"/>
</dbReference>
<name>A0A6V8SS21_9CLOT</name>
<dbReference type="InterPro" id="IPR051449">
    <property type="entry name" value="ABC-2_transporter_component"/>
</dbReference>
<dbReference type="PANTHER" id="PTHR30294">
    <property type="entry name" value="MEMBRANE COMPONENT OF ABC TRANSPORTER YHHJ-RELATED"/>
    <property type="match status" value="1"/>
</dbReference>
<dbReference type="AlphaFoldDB" id="A0A6V8SS21"/>
<feature type="transmembrane region" description="Helical" evidence="8">
    <location>
        <begin position="298"/>
        <end position="316"/>
    </location>
</feature>
<gene>
    <name evidence="10" type="ORF">bsdtw1_03853</name>
</gene>
<feature type="transmembrane region" description="Helical" evidence="8">
    <location>
        <begin position="184"/>
        <end position="205"/>
    </location>
</feature>
<accession>A0A6V8SS21</accession>
<keyword evidence="7 8" id="KW-0472">Membrane</keyword>
<evidence type="ECO:0000256" key="4">
    <source>
        <dbReference type="ARBA" id="ARBA00022475"/>
    </source>
</evidence>
<comment type="caution">
    <text evidence="10">The sequence shown here is derived from an EMBL/GenBank/DDBJ whole genome shotgun (WGS) entry which is preliminary data.</text>
</comment>
<keyword evidence="11" id="KW-1185">Reference proteome</keyword>
<feature type="transmembrane region" description="Helical" evidence="8">
    <location>
        <begin position="261"/>
        <end position="286"/>
    </location>
</feature>
<evidence type="ECO:0000313" key="11">
    <source>
        <dbReference type="Proteomes" id="UP000580568"/>
    </source>
</evidence>
<dbReference type="Pfam" id="PF12698">
    <property type="entry name" value="ABC2_membrane_3"/>
    <property type="match status" value="1"/>
</dbReference>
<dbReference type="RefSeq" id="WP_183279058.1">
    <property type="nucleotide sequence ID" value="NZ_BLZR01000001.1"/>
</dbReference>
<comment type="subcellular location">
    <subcellularLocation>
        <location evidence="1">Cell membrane</location>
        <topology evidence="1">Multi-pass membrane protein</topology>
    </subcellularLocation>
</comment>
<evidence type="ECO:0000256" key="7">
    <source>
        <dbReference type="ARBA" id="ARBA00023136"/>
    </source>
</evidence>